<accession>A0A845FXE7</accession>
<dbReference type="AlphaFoldDB" id="A0A845FXE7"/>
<dbReference type="InterPro" id="IPR021312">
    <property type="entry name" value="DUF2889"/>
</dbReference>
<comment type="caution">
    <text evidence="1">The sequence shown here is derived from an EMBL/GenBank/DDBJ whole genome shotgun (WGS) entry which is preliminary data.</text>
</comment>
<proteinExistence type="predicted"/>
<sequence>MATNVFEAVERRQIKERRITCRGFARADGLWDIEGHLVDTSTEPIDLPVGHVAPGAPLHEMRICVTIDIDMTIVDLEAKTLHGPYPVCGLINEAYRSLIGVRIQAGYNQLVKGRFRNELGCTHLTELLPPMATAAFQLLLPVWGRMGRPTNVVGGCHAMRVDGDVVRLYFPDQFRPDYRVAR</sequence>
<dbReference type="EMBL" id="WWCW01000012">
    <property type="protein sequence ID" value="MYM86754.1"/>
    <property type="molecule type" value="Genomic_DNA"/>
</dbReference>
<organism evidence="1 2">
    <name type="scientific">Duganella vulcania</name>
    <dbReference type="NCBI Taxonomy" id="2692166"/>
    <lineage>
        <taxon>Bacteria</taxon>
        <taxon>Pseudomonadati</taxon>
        <taxon>Pseudomonadota</taxon>
        <taxon>Betaproteobacteria</taxon>
        <taxon>Burkholderiales</taxon>
        <taxon>Oxalobacteraceae</taxon>
        <taxon>Telluria group</taxon>
        <taxon>Duganella</taxon>
    </lineage>
</organism>
<dbReference type="Proteomes" id="UP000470302">
    <property type="component" value="Unassembled WGS sequence"/>
</dbReference>
<evidence type="ECO:0000313" key="2">
    <source>
        <dbReference type="Proteomes" id="UP000470302"/>
    </source>
</evidence>
<protein>
    <submittedName>
        <fullName evidence="1">DUF2889 domain-containing protein</fullName>
    </submittedName>
</protein>
<name>A0A845FXE7_9BURK</name>
<reference evidence="1 2" key="1">
    <citation type="submission" date="2020-01" db="EMBL/GenBank/DDBJ databases">
        <title>Novel species isolated from a subtropical stream in China.</title>
        <authorList>
            <person name="Lu H."/>
        </authorList>
    </citation>
    <scope>NUCLEOTIDE SEQUENCE [LARGE SCALE GENOMIC DNA]</scope>
    <source>
        <strain evidence="1 2">FT82W</strain>
    </source>
</reference>
<gene>
    <name evidence="1" type="ORF">GTP91_06100</name>
</gene>
<evidence type="ECO:0000313" key="1">
    <source>
        <dbReference type="EMBL" id="MYM86754.1"/>
    </source>
</evidence>
<dbReference type="Pfam" id="PF11136">
    <property type="entry name" value="DUF2889"/>
    <property type="match status" value="1"/>
</dbReference>
<dbReference type="RefSeq" id="WP_161095961.1">
    <property type="nucleotide sequence ID" value="NZ_WWCW01000012.1"/>
</dbReference>